<sequence length="306" mass="32123">MGAESLMAWGVGGLAVVVVGALAGAWAAVRREADPVVRRLRATAAGALDGDPALQLQPGLASVEEEPGVGGSRLRRELVWAGIRRAGAAQGFVAAKVALAVGALAAFAALNALRTEPVRTGLPAAALITGLAFFLPNLWLRARVQARQTQLDRSLPDALDLLVTCVEAGLGLDSALQRVSDEVALAHPLLSKELRLVFLEVKAGIARISAFRRMAERTGAPELRSLSATLAQTELFGTSVGAALRIQAEGIRIRRMHRAEEKAAYVSVKMSLPLVLCILPCVFAVVLGPAVVNMAERLFPLLGGGR</sequence>
<evidence type="ECO:0000256" key="1">
    <source>
        <dbReference type="ARBA" id="ARBA00004651"/>
    </source>
</evidence>
<proteinExistence type="predicted"/>
<name>Q2ILR6_ANADE</name>
<comment type="subcellular location">
    <subcellularLocation>
        <location evidence="1">Cell membrane</location>
        <topology evidence="1">Multi-pass membrane protein</topology>
    </subcellularLocation>
</comment>
<dbReference type="PANTHER" id="PTHR35007">
    <property type="entry name" value="INTEGRAL MEMBRANE PROTEIN-RELATED"/>
    <property type="match status" value="1"/>
</dbReference>
<dbReference type="InterPro" id="IPR018076">
    <property type="entry name" value="T2SS_GspF_dom"/>
</dbReference>
<feature type="transmembrane region" description="Helical" evidence="6">
    <location>
        <begin position="6"/>
        <end position="29"/>
    </location>
</feature>
<dbReference type="KEGG" id="ade:Adeh_2823"/>
<dbReference type="OrthoDB" id="9810662at2"/>
<dbReference type="RefSeq" id="WP_011421875.1">
    <property type="nucleotide sequence ID" value="NC_007760.1"/>
</dbReference>
<dbReference type="AlphaFoldDB" id="Q2ILR6"/>
<organism evidence="8 9">
    <name type="scientific">Anaeromyxobacter dehalogenans (strain 2CP-C)</name>
    <dbReference type="NCBI Taxonomy" id="290397"/>
    <lineage>
        <taxon>Bacteria</taxon>
        <taxon>Pseudomonadati</taxon>
        <taxon>Myxococcota</taxon>
        <taxon>Myxococcia</taxon>
        <taxon>Myxococcales</taxon>
        <taxon>Cystobacterineae</taxon>
        <taxon>Anaeromyxobacteraceae</taxon>
        <taxon>Anaeromyxobacter</taxon>
    </lineage>
</organism>
<keyword evidence="3 6" id="KW-0812">Transmembrane</keyword>
<evidence type="ECO:0000259" key="7">
    <source>
        <dbReference type="Pfam" id="PF00482"/>
    </source>
</evidence>
<evidence type="ECO:0000256" key="5">
    <source>
        <dbReference type="ARBA" id="ARBA00023136"/>
    </source>
</evidence>
<dbReference type="Proteomes" id="UP000001935">
    <property type="component" value="Chromosome"/>
</dbReference>
<protein>
    <submittedName>
        <fullName evidence="8">Type II secretion system protein</fullName>
    </submittedName>
</protein>
<dbReference type="STRING" id="290397.Adeh_2823"/>
<dbReference type="PANTHER" id="PTHR35007:SF2">
    <property type="entry name" value="PILUS ASSEMBLE PROTEIN"/>
    <property type="match status" value="1"/>
</dbReference>
<evidence type="ECO:0000256" key="2">
    <source>
        <dbReference type="ARBA" id="ARBA00022475"/>
    </source>
</evidence>
<feature type="transmembrane region" description="Helical" evidence="6">
    <location>
        <begin position="93"/>
        <end position="110"/>
    </location>
</feature>
<dbReference type="EMBL" id="CP000251">
    <property type="protein sequence ID" value="ABC82593.1"/>
    <property type="molecule type" value="Genomic_DNA"/>
</dbReference>
<keyword evidence="2" id="KW-1003">Cell membrane</keyword>
<dbReference type="HOGENOM" id="CLU_056917_0_0_7"/>
<feature type="transmembrane region" description="Helical" evidence="6">
    <location>
        <begin position="272"/>
        <end position="292"/>
    </location>
</feature>
<dbReference type="eggNOG" id="COG2064">
    <property type="taxonomic scope" value="Bacteria"/>
</dbReference>
<accession>Q2ILR6</accession>
<keyword evidence="5 6" id="KW-0472">Membrane</keyword>
<feature type="domain" description="Type II secretion system protein GspF" evidence="7">
    <location>
        <begin position="159"/>
        <end position="287"/>
    </location>
</feature>
<evidence type="ECO:0000256" key="3">
    <source>
        <dbReference type="ARBA" id="ARBA00022692"/>
    </source>
</evidence>
<feature type="transmembrane region" description="Helical" evidence="6">
    <location>
        <begin position="122"/>
        <end position="140"/>
    </location>
</feature>
<gene>
    <name evidence="8" type="ordered locus">Adeh_2823</name>
</gene>
<evidence type="ECO:0000256" key="6">
    <source>
        <dbReference type="SAM" id="Phobius"/>
    </source>
</evidence>
<keyword evidence="4 6" id="KW-1133">Transmembrane helix</keyword>
<evidence type="ECO:0000313" key="9">
    <source>
        <dbReference type="Proteomes" id="UP000001935"/>
    </source>
</evidence>
<evidence type="ECO:0000313" key="8">
    <source>
        <dbReference type="EMBL" id="ABC82593.1"/>
    </source>
</evidence>
<dbReference type="GO" id="GO:0005886">
    <property type="term" value="C:plasma membrane"/>
    <property type="evidence" value="ECO:0007669"/>
    <property type="project" value="UniProtKB-SubCell"/>
</dbReference>
<dbReference type="Pfam" id="PF00482">
    <property type="entry name" value="T2SSF"/>
    <property type="match status" value="1"/>
</dbReference>
<evidence type="ECO:0000256" key="4">
    <source>
        <dbReference type="ARBA" id="ARBA00022989"/>
    </source>
</evidence>
<reference evidence="8 9" key="1">
    <citation type="submission" date="2006-01" db="EMBL/GenBank/DDBJ databases">
        <title>Complete sequence of Anaeromyxobacter dehalogenans 2CP-C.</title>
        <authorList>
            <consortium name="US DOE Joint Genome Institute"/>
            <person name="Copeland A."/>
            <person name="Lucas S."/>
            <person name="Lapidus A."/>
            <person name="Barry K."/>
            <person name="Detter J.C."/>
            <person name="Glavina T."/>
            <person name="Hammon N."/>
            <person name="Israni S."/>
            <person name="Pitluck S."/>
            <person name="Brettin T."/>
            <person name="Bruce D."/>
            <person name="Han C."/>
            <person name="Tapia R."/>
            <person name="Gilna P."/>
            <person name="Kiss H."/>
            <person name="Schmutz J."/>
            <person name="Larimer F."/>
            <person name="Land M."/>
            <person name="Kyrpides N."/>
            <person name="Anderson I."/>
            <person name="Sanford R.A."/>
            <person name="Ritalahti K.M."/>
            <person name="Thomas H.S."/>
            <person name="Kirby J.R."/>
            <person name="Zhulin I.B."/>
            <person name="Loeffler F.E."/>
            <person name="Richardson P."/>
        </authorList>
    </citation>
    <scope>NUCLEOTIDE SEQUENCE [LARGE SCALE GENOMIC DNA]</scope>
    <source>
        <strain evidence="8 9">2CP-C</strain>
    </source>
</reference>